<gene>
    <name evidence="2" type="ORF">OsI_30920</name>
</gene>
<dbReference type="GO" id="GO:0004252">
    <property type="term" value="F:serine-type endopeptidase activity"/>
    <property type="evidence" value="ECO:0007669"/>
    <property type="project" value="InterPro"/>
</dbReference>
<dbReference type="SMART" id="SM00248">
    <property type="entry name" value="ANK"/>
    <property type="match status" value="4"/>
</dbReference>
<feature type="repeat" description="ANK" evidence="1">
    <location>
        <begin position="105"/>
        <end position="132"/>
    </location>
</feature>
<keyword evidence="1" id="KW-0040">ANK repeat</keyword>
<protein>
    <submittedName>
        <fullName evidence="2">Uncharacterized protein</fullName>
    </submittedName>
</protein>
<dbReference type="PANTHER" id="PTHR24121:SF21">
    <property type="entry name" value="ANKYRIN REPEAT FAMILY PROTEIN"/>
    <property type="match status" value="1"/>
</dbReference>
<dbReference type="AlphaFoldDB" id="B8BEH6"/>
<dbReference type="Proteomes" id="UP000007015">
    <property type="component" value="Chromosome 9"/>
</dbReference>
<dbReference type="PROSITE" id="PS50297">
    <property type="entry name" value="ANK_REP_REGION"/>
    <property type="match status" value="1"/>
</dbReference>
<name>B8BEH6_ORYSI</name>
<reference evidence="2 3" key="1">
    <citation type="journal article" date="2005" name="PLoS Biol.">
        <title>The genomes of Oryza sativa: a history of duplications.</title>
        <authorList>
            <person name="Yu J."/>
            <person name="Wang J."/>
            <person name="Lin W."/>
            <person name="Li S."/>
            <person name="Li H."/>
            <person name="Zhou J."/>
            <person name="Ni P."/>
            <person name="Dong W."/>
            <person name="Hu S."/>
            <person name="Zeng C."/>
            <person name="Zhang J."/>
            <person name="Zhang Y."/>
            <person name="Li R."/>
            <person name="Xu Z."/>
            <person name="Li S."/>
            <person name="Li X."/>
            <person name="Zheng H."/>
            <person name="Cong L."/>
            <person name="Lin L."/>
            <person name="Yin J."/>
            <person name="Geng J."/>
            <person name="Li G."/>
            <person name="Shi J."/>
            <person name="Liu J."/>
            <person name="Lv H."/>
            <person name="Li J."/>
            <person name="Wang J."/>
            <person name="Deng Y."/>
            <person name="Ran L."/>
            <person name="Shi X."/>
            <person name="Wang X."/>
            <person name="Wu Q."/>
            <person name="Li C."/>
            <person name="Ren X."/>
            <person name="Wang J."/>
            <person name="Wang X."/>
            <person name="Li D."/>
            <person name="Liu D."/>
            <person name="Zhang X."/>
            <person name="Ji Z."/>
            <person name="Zhao W."/>
            <person name="Sun Y."/>
            <person name="Zhang Z."/>
            <person name="Bao J."/>
            <person name="Han Y."/>
            <person name="Dong L."/>
            <person name="Ji J."/>
            <person name="Chen P."/>
            <person name="Wu S."/>
            <person name="Liu J."/>
            <person name="Xiao Y."/>
            <person name="Bu D."/>
            <person name="Tan J."/>
            <person name="Yang L."/>
            <person name="Ye C."/>
            <person name="Zhang J."/>
            <person name="Xu J."/>
            <person name="Zhou Y."/>
            <person name="Yu Y."/>
            <person name="Zhang B."/>
            <person name="Zhuang S."/>
            <person name="Wei H."/>
            <person name="Liu B."/>
            <person name="Lei M."/>
            <person name="Yu H."/>
            <person name="Li Y."/>
            <person name="Xu H."/>
            <person name="Wei S."/>
            <person name="He X."/>
            <person name="Fang L."/>
            <person name="Zhang Z."/>
            <person name="Zhang Y."/>
            <person name="Huang X."/>
            <person name="Su Z."/>
            <person name="Tong W."/>
            <person name="Li J."/>
            <person name="Tong Z."/>
            <person name="Li S."/>
            <person name="Ye J."/>
            <person name="Wang L."/>
            <person name="Fang L."/>
            <person name="Lei T."/>
            <person name="Chen C."/>
            <person name="Chen H."/>
            <person name="Xu Z."/>
            <person name="Li H."/>
            <person name="Huang H."/>
            <person name="Zhang F."/>
            <person name="Xu H."/>
            <person name="Li N."/>
            <person name="Zhao C."/>
            <person name="Li S."/>
            <person name="Dong L."/>
            <person name="Huang Y."/>
            <person name="Li L."/>
            <person name="Xi Y."/>
            <person name="Qi Q."/>
            <person name="Li W."/>
            <person name="Zhang B."/>
            <person name="Hu W."/>
            <person name="Zhang Y."/>
            <person name="Tian X."/>
            <person name="Jiao Y."/>
            <person name="Liang X."/>
            <person name="Jin J."/>
            <person name="Gao L."/>
            <person name="Zheng W."/>
            <person name="Hao B."/>
            <person name="Liu S."/>
            <person name="Wang W."/>
            <person name="Yuan L."/>
            <person name="Cao M."/>
            <person name="McDermott J."/>
            <person name="Samudrala R."/>
            <person name="Wang J."/>
            <person name="Wong G.K."/>
            <person name="Yang H."/>
        </authorList>
    </citation>
    <scope>NUCLEOTIDE SEQUENCE [LARGE SCALE GENOMIC DNA]</scope>
    <source>
        <strain evidence="3">cv. 93-11</strain>
    </source>
</reference>
<dbReference type="SUPFAM" id="SSF48403">
    <property type="entry name" value="Ankyrin repeat"/>
    <property type="match status" value="1"/>
</dbReference>
<dbReference type="InterPro" id="IPR036852">
    <property type="entry name" value="Peptidase_S8/S53_dom_sf"/>
</dbReference>
<sequence length="649" mass="69828">MASSSRDAVETPLAVAMHPLLLASVCSGDWRGLNYLLNRQEAQNDSSVNPSEEFLDQVKVYNSTSCCNNGKLQTLPVSGDEEQGVDRPPVLSADAALLLKGLTTEGNTALHLAATYGNLRCATIILEKDADLLFDKVNLKTDTPLHCAARAGKSEMVFHLIDLAIDFGRSKGVDGEKIVKDLLRKENDSKETALHEAVRAGDNQMVTLLMTYDPELATFPKEGTSPLYLSVLLEKDIIAKTLYGMSQGNVLSYSGPDGQNALHVAVLRSKACAVCLRHWSVRPNVPPPRVPYGSCLTKREAQDMAGMHGENPRYQPGDEVRTAHHGGNDGLFPQSGTAGDIVVGVLDTGVWLESKNYDDARLGEVPSCWKLVDARFFYRGYEAAMGPMDTTRVSRSPCYDDHDGTHTSSPVPACWGSRPARCAARHPRRALRVQGVMLGDCFSPDILVGMDTAIGERCGVLLLSLGGGLAHYSCDIVAIDAFASMEQNVSIASILVQIWLRLRWLLHRHHQLSPTTDATLHLAAFICEAAAIAAVHTLSLVGVPIDVGTKAPYSAAEGTGCFVIIVEPQIAAPSQLSPVHRRHTHIDSPALLSKTIGLGLATAQDTALFPMAHSSSGGTEEEGESGWGVACVTHTWEQRVGVTSPGLYI</sequence>
<organism evidence="2 3">
    <name type="scientific">Oryza sativa subsp. indica</name>
    <name type="common">Rice</name>
    <dbReference type="NCBI Taxonomy" id="39946"/>
    <lineage>
        <taxon>Eukaryota</taxon>
        <taxon>Viridiplantae</taxon>
        <taxon>Streptophyta</taxon>
        <taxon>Embryophyta</taxon>
        <taxon>Tracheophyta</taxon>
        <taxon>Spermatophyta</taxon>
        <taxon>Magnoliopsida</taxon>
        <taxon>Liliopsida</taxon>
        <taxon>Poales</taxon>
        <taxon>Poaceae</taxon>
        <taxon>BOP clade</taxon>
        <taxon>Oryzoideae</taxon>
        <taxon>Oryzeae</taxon>
        <taxon>Oryzinae</taxon>
        <taxon>Oryza</taxon>
        <taxon>Oryza sativa</taxon>
    </lineage>
</organism>
<dbReference type="SUPFAM" id="SSF52743">
    <property type="entry name" value="Subtilisin-like"/>
    <property type="match status" value="1"/>
</dbReference>
<evidence type="ECO:0000313" key="2">
    <source>
        <dbReference type="EMBL" id="EEC84373.1"/>
    </source>
</evidence>
<dbReference type="InterPro" id="IPR002110">
    <property type="entry name" value="Ankyrin_rpt"/>
</dbReference>
<accession>B8BEH6</accession>
<dbReference type="InterPro" id="IPR036770">
    <property type="entry name" value="Ankyrin_rpt-contain_sf"/>
</dbReference>
<dbReference type="Gramene" id="BGIOSGA030529-TA">
    <property type="protein sequence ID" value="BGIOSGA030529-PA"/>
    <property type="gene ID" value="BGIOSGA030529"/>
</dbReference>
<evidence type="ECO:0000256" key="1">
    <source>
        <dbReference type="PROSITE-ProRule" id="PRU00023"/>
    </source>
</evidence>
<dbReference type="PROSITE" id="PS50088">
    <property type="entry name" value="ANK_REPEAT"/>
    <property type="match status" value="1"/>
</dbReference>
<dbReference type="Gene3D" id="3.40.50.200">
    <property type="entry name" value="Peptidase S8/S53 domain"/>
    <property type="match status" value="1"/>
</dbReference>
<dbReference type="HOGENOM" id="CLU_422375_0_0_1"/>
<dbReference type="PANTHER" id="PTHR24121">
    <property type="entry name" value="NO MECHANORECEPTOR POTENTIAL C, ISOFORM D-RELATED"/>
    <property type="match status" value="1"/>
</dbReference>
<dbReference type="STRING" id="39946.B8BEH6"/>
<proteinExistence type="predicted"/>
<keyword evidence="3" id="KW-1185">Reference proteome</keyword>
<dbReference type="Gene3D" id="1.25.40.20">
    <property type="entry name" value="Ankyrin repeat-containing domain"/>
    <property type="match status" value="2"/>
</dbReference>
<evidence type="ECO:0000313" key="3">
    <source>
        <dbReference type="Proteomes" id="UP000007015"/>
    </source>
</evidence>
<dbReference type="Pfam" id="PF12796">
    <property type="entry name" value="Ank_2"/>
    <property type="match status" value="1"/>
</dbReference>
<dbReference type="GO" id="GO:0006508">
    <property type="term" value="P:proteolysis"/>
    <property type="evidence" value="ECO:0007669"/>
    <property type="project" value="InterPro"/>
</dbReference>
<dbReference type="EMBL" id="CM000134">
    <property type="protein sequence ID" value="EEC84373.1"/>
    <property type="molecule type" value="Genomic_DNA"/>
</dbReference>